<dbReference type="InterPro" id="IPR050723">
    <property type="entry name" value="CFA/CMAS"/>
</dbReference>
<evidence type="ECO:0000313" key="4">
    <source>
        <dbReference type="Proteomes" id="UP001589798"/>
    </source>
</evidence>
<dbReference type="GO" id="GO:0032259">
    <property type="term" value="P:methylation"/>
    <property type="evidence" value="ECO:0007669"/>
    <property type="project" value="UniProtKB-KW"/>
</dbReference>
<keyword evidence="3" id="KW-0808">Transferase</keyword>
<evidence type="ECO:0000313" key="3">
    <source>
        <dbReference type="EMBL" id="MFC0206650.1"/>
    </source>
</evidence>
<dbReference type="InterPro" id="IPR029063">
    <property type="entry name" value="SAM-dependent_MTases_sf"/>
</dbReference>
<evidence type="ECO:0000259" key="2">
    <source>
        <dbReference type="Pfam" id="PF21782"/>
    </source>
</evidence>
<dbReference type="RefSeq" id="WP_379489195.1">
    <property type="nucleotide sequence ID" value="NZ_JBHLWK010000039.1"/>
</dbReference>
<organism evidence="3 4">
    <name type="scientific">Novosphingobium soli</name>
    <dbReference type="NCBI Taxonomy" id="574956"/>
    <lineage>
        <taxon>Bacteria</taxon>
        <taxon>Pseudomonadati</taxon>
        <taxon>Pseudomonadota</taxon>
        <taxon>Alphaproteobacteria</taxon>
        <taxon>Sphingomonadales</taxon>
        <taxon>Sphingomonadaceae</taxon>
        <taxon>Novosphingobium</taxon>
    </lineage>
</organism>
<keyword evidence="3" id="KW-0489">Methyltransferase</keyword>
<name>A0ABV6D1X3_9SPHN</name>
<keyword evidence="4" id="KW-1185">Reference proteome</keyword>
<protein>
    <submittedName>
        <fullName evidence="3">Methyltransferase domain-containing protein</fullName>
    </submittedName>
</protein>
<feature type="domain" description="Methyltransferase" evidence="1">
    <location>
        <begin position="45"/>
        <end position="143"/>
    </location>
</feature>
<dbReference type="GO" id="GO:0008168">
    <property type="term" value="F:methyltransferase activity"/>
    <property type="evidence" value="ECO:0007669"/>
    <property type="project" value="UniProtKB-KW"/>
</dbReference>
<sequence length="472" mass="51100">MERTATAYDDVQYPSALYRTTHPEHLAAMARLHGLDAADPRRARVLEIAGGDGLNVLAMAAAFPEARFVNIDLAPTAIARGQALAQASGLANARIEVADVVCAAESFAGEFDYVIAHGLYAWVPPAVQQATLRLIDRVLAPEGVAYLSYNALPGGYLRMAVRDMLLAELGGIADAEERIRHALVILDDYGRPREDDSLAQAALRKTARLIADKDVHTLFHDELGTVYDPKSLQQVVAEAGAHNLAYLGESQPGGLFHGLPGEPLDDRALVRRAQLADHRDLCFFHQSLFVRPGRQPLRVPDWRIVGSLLAGVPSGIKRVGRSAFTMGESEFEVGDDELADFLEQLVVHAPARLPLARFAGSAAHGEAILRLVDRGIVELHSLPFPGVLEPGERPLANPLLRAMIAAGETRLFTLDHRAIAISEEGPRWFLSLLDGSRDRAELAREWQACGLAAPIDVDAALRQLARAGLLSA</sequence>
<proteinExistence type="predicted"/>
<accession>A0ABV6D1X3</accession>
<dbReference type="Proteomes" id="UP001589798">
    <property type="component" value="Unassembled WGS sequence"/>
</dbReference>
<dbReference type="CDD" id="cd02440">
    <property type="entry name" value="AdoMet_MTases"/>
    <property type="match status" value="1"/>
</dbReference>
<feature type="domain" description="PKMT C-terminal winged helix" evidence="2">
    <location>
        <begin position="392"/>
        <end position="445"/>
    </location>
</feature>
<reference evidence="3 4" key="1">
    <citation type="submission" date="2024-09" db="EMBL/GenBank/DDBJ databases">
        <authorList>
            <person name="Sun Q."/>
            <person name="Mori K."/>
        </authorList>
    </citation>
    <scope>NUCLEOTIDE SEQUENCE [LARGE SCALE GENOMIC DNA]</scope>
    <source>
        <strain evidence="3 4">CCM 7706</strain>
    </source>
</reference>
<dbReference type="Gene3D" id="3.40.50.150">
    <property type="entry name" value="Vaccinia Virus protein VP39"/>
    <property type="match status" value="1"/>
</dbReference>
<comment type="caution">
    <text evidence="3">The sequence shown here is derived from an EMBL/GenBank/DDBJ whole genome shotgun (WGS) entry which is preliminary data.</text>
</comment>
<dbReference type="PANTHER" id="PTHR43667">
    <property type="entry name" value="CYCLOPROPANE-FATTY-ACYL-PHOSPHOLIPID SYNTHASE"/>
    <property type="match status" value="1"/>
</dbReference>
<dbReference type="InterPro" id="IPR041698">
    <property type="entry name" value="Methyltransf_25"/>
</dbReference>
<dbReference type="EMBL" id="JBHLWK010000039">
    <property type="protein sequence ID" value="MFC0206650.1"/>
    <property type="molecule type" value="Genomic_DNA"/>
</dbReference>
<gene>
    <name evidence="3" type="ORF">ACFFJC_20550</name>
</gene>
<dbReference type="SUPFAM" id="SSF53335">
    <property type="entry name" value="S-adenosyl-L-methionine-dependent methyltransferases"/>
    <property type="match status" value="1"/>
</dbReference>
<dbReference type="Pfam" id="PF21782">
    <property type="entry name" value="WHD_PKMT"/>
    <property type="match status" value="1"/>
</dbReference>
<dbReference type="InterPro" id="IPR048976">
    <property type="entry name" value="WHD_PKMT"/>
</dbReference>
<evidence type="ECO:0000259" key="1">
    <source>
        <dbReference type="Pfam" id="PF13649"/>
    </source>
</evidence>
<dbReference type="PANTHER" id="PTHR43667:SF2">
    <property type="entry name" value="FATTY ACID C-METHYL TRANSFERASE"/>
    <property type="match status" value="1"/>
</dbReference>
<dbReference type="Pfam" id="PF13649">
    <property type="entry name" value="Methyltransf_25"/>
    <property type="match status" value="1"/>
</dbReference>